<protein>
    <submittedName>
        <fullName evidence="1">Uncharacterized protein</fullName>
    </submittedName>
</protein>
<name>A0A9P6NCA3_9BASI</name>
<accession>A0A9P6NCA3</accession>
<keyword evidence="2" id="KW-1185">Reference proteome</keyword>
<gene>
    <name evidence="1" type="ORF">CROQUDRAFT_136172</name>
</gene>
<organism evidence="1 2">
    <name type="scientific">Cronartium quercuum f. sp. fusiforme G11</name>
    <dbReference type="NCBI Taxonomy" id="708437"/>
    <lineage>
        <taxon>Eukaryota</taxon>
        <taxon>Fungi</taxon>
        <taxon>Dikarya</taxon>
        <taxon>Basidiomycota</taxon>
        <taxon>Pucciniomycotina</taxon>
        <taxon>Pucciniomycetes</taxon>
        <taxon>Pucciniales</taxon>
        <taxon>Coleosporiaceae</taxon>
        <taxon>Cronartium</taxon>
    </lineage>
</organism>
<proteinExistence type="predicted"/>
<comment type="caution">
    <text evidence="1">The sequence shown here is derived from an EMBL/GenBank/DDBJ whole genome shotgun (WGS) entry which is preliminary data.</text>
</comment>
<sequence length="163" mass="17694">MCFEYLTDRVSQEATNQPFPLSLSTYTMVTRPVEEIKRLLRQRFAMLLLDDLVLRAAYMVSINLGISSSSNLTAFPSGKMYAIRLGRGMFVICSAMSWASEAGVEDPLSFVRPDRIPSCSPPDQTRLPVFDWGVEGGGSGGRAPSAILNALGASANAMGFYVA</sequence>
<evidence type="ECO:0000313" key="1">
    <source>
        <dbReference type="EMBL" id="KAG0141393.1"/>
    </source>
</evidence>
<reference evidence="1" key="1">
    <citation type="submission" date="2013-11" db="EMBL/GenBank/DDBJ databases">
        <title>Genome sequence of the fusiform rust pathogen reveals effectors for host alternation and coevolution with pine.</title>
        <authorList>
            <consortium name="DOE Joint Genome Institute"/>
            <person name="Smith K."/>
            <person name="Pendleton A."/>
            <person name="Kubisiak T."/>
            <person name="Anderson C."/>
            <person name="Salamov A."/>
            <person name="Aerts A."/>
            <person name="Riley R."/>
            <person name="Clum A."/>
            <person name="Lindquist E."/>
            <person name="Ence D."/>
            <person name="Campbell M."/>
            <person name="Kronenberg Z."/>
            <person name="Feau N."/>
            <person name="Dhillon B."/>
            <person name="Hamelin R."/>
            <person name="Burleigh J."/>
            <person name="Smith J."/>
            <person name="Yandell M."/>
            <person name="Nelson C."/>
            <person name="Grigoriev I."/>
            <person name="Davis J."/>
        </authorList>
    </citation>
    <scope>NUCLEOTIDE SEQUENCE</scope>
    <source>
        <strain evidence="1">G11</strain>
    </source>
</reference>
<dbReference type="AlphaFoldDB" id="A0A9P6NCA3"/>
<evidence type="ECO:0000313" key="2">
    <source>
        <dbReference type="Proteomes" id="UP000886653"/>
    </source>
</evidence>
<dbReference type="Proteomes" id="UP000886653">
    <property type="component" value="Unassembled WGS sequence"/>
</dbReference>
<dbReference type="EMBL" id="MU167388">
    <property type="protein sequence ID" value="KAG0141393.1"/>
    <property type="molecule type" value="Genomic_DNA"/>
</dbReference>